<evidence type="ECO:0000313" key="12">
    <source>
        <dbReference type="Proteomes" id="UP000035721"/>
    </source>
</evidence>
<dbReference type="GO" id="GO:0016757">
    <property type="term" value="F:glycosyltransferase activity"/>
    <property type="evidence" value="ECO:0007669"/>
    <property type="project" value="UniProtKB-KW"/>
</dbReference>
<evidence type="ECO:0000256" key="3">
    <source>
        <dbReference type="ARBA" id="ARBA00022676"/>
    </source>
</evidence>
<evidence type="ECO:0000256" key="5">
    <source>
        <dbReference type="ARBA" id="ARBA00023136"/>
    </source>
</evidence>
<evidence type="ECO:0000256" key="8">
    <source>
        <dbReference type="ARBA" id="ARBA00038120"/>
    </source>
</evidence>
<dbReference type="Gene3D" id="3.90.550.10">
    <property type="entry name" value="Spore Coat Polysaccharide Biosynthesis Protein SpsA, Chain A"/>
    <property type="match status" value="1"/>
</dbReference>
<comment type="pathway">
    <text evidence="7">Carotenoid biosynthesis; staphyloxanthin biosynthesis; staphyloxanthin from farnesyl diphosphate: step 4/5.</text>
</comment>
<protein>
    <recommendedName>
        <fullName evidence="9">4,4'-diaponeurosporenoate glycosyltransferase</fullName>
    </recommendedName>
</protein>
<keyword evidence="5" id="KW-0472">Membrane</keyword>
<gene>
    <name evidence="11" type="ORF">BN12_860008</name>
</gene>
<comment type="function">
    <text evidence="6">Catalyzes the glycosylation of 4,4'-diaponeurosporenoate, i.e. the esterification of glucose at the C1'' position with the carboxyl group of 4,4'-diaponeurosporenic acid, to form glycosyl-4,4'-diaponeurosporenoate. This is a step in the biosynthesis of staphyloxanthin, an orange pigment present in most staphylococci strains.</text>
</comment>
<organism evidence="11 12">
    <name type="scientific">Nostocoides japonicum T1-X7</name>
    <dbReference type="NCBI Taxonomy" id="1194083"/>
    <lineage>
        <taxon>Bacteria</taxon>
        <taxon>Bacillati</taxon>
        <taxon>Actinomycetota</taxon>
        <taxon>Actinomycetes</taxon>
        <taxon>Micrococcales</taxon>
        <taxon>Intrasporangiaceae</taxon>
        <taxon>Nostocoides</taxon>
    </lineage>
</organism>
<dbReference type="Pfam" id="PF00535">
    <property type="entry name" value="Glycos_transf_2"/>
    <property type="match status" value="1"/>
</dbReference>
<accession>A0A077M8C3</accession>
<proteinExistence type="inferred from homology"/>
<dbReference type="Proteomes" id="UP000035721">
    <property type="component" value="Unassembled WGS sequence"/>
</dbReference>
<keyword evidence="4 11" id="KW-0808">Transferase</keyword>
<evidence type="ECO:0000259" key="10">
    <source>
        <dbReference type="Pfam" id="PF00535"/>
    </source>
</evidence>
<dbReference type="InterPro" id="IPR001173">
    <property type="entry name" value="Glyco_trans_2-like"/>
</dbReference>
<evidence type="ECO:0000256" key="2">
    <source>
        <dbReference type="ARBA" id="ARBA00022475"/>
    </source>
</evidence>
<comment type="subcellular location">
    <subcellularLocation>
        <location evidence="1">Cell membrane</location>
    </subcellularLocation>
</comment>
<dbReference type="RefSeq" id="WP_048552349.1">
    <property type="nucleotide sequence ID" value="NZ_HF570958.1"/>
</dbReference>
<evidence type="ECO:0000313" key="11">
    <source>
        <dbReference type="EMBL" id="CCH80309.1"/>
    </source>
</evidence>
<reference evidence="11 12" key="1">
    <citation type="journal article" date="2013" name="ISME J.">
        <title>A metabolic model for members of the genus Tetrasphaera involved in enhanced biological phosphorus removal.</title>
        <authorList>
            <person name="Kristiansen R."/>
            <person name="Nguyen H.T.T."/>
            <person name="Saunders A.M."/>
            <person name="Nielsen J.L."/>
            <person name="Wimmer R."/>
            <person name="Le V.Q."/>
            <person name="McIlroy S.J."/>
            <person name="Petrovski S."/>
            <person name="Seviour R.J."/>
            <person name="Calteau A."/>
            <person name="Nielsen K.L."/>
            <person name="Nielsen P.H."/>
        </authorList>
    </citation>
    <scope>NUCLEOTIDE SEQUENCE [LARGE SCALE GENOMIC DNA]</scope>
    <source>
        <strain evidence="11 12">T1-X7</strain>
    </source>
</reference>
<sequence length="241" mass="25613">MTSLGVVVPAHDEETLLPRCLDHLARARRRLAHVEPGVTVRVVVALDRCTNHTLDVLATRSEVETVHLDARCVGAARAAGAAYLLSSTEADAIPAGAVDWLACTDADTLVPEHWLIWHLGACRAGYDLLLGTVWPEGAVLTPLEQQTWLGRHDLTDGHPHIHGANLGVRASAYRLVGGFRRMDAHEDVDLVSRVRAAGLSCSASGGGCVVTSDRLAGRAVGGFADHLERIRAASVGAQRPA</sequence>
<dbReference type="EMBL" id="CAJB01000421">
    <property type="protein sequence ID" value="CCH80309.1"/>
    <property type="molecule type" value="Genomic_DNA"/>
</dbReference>
<dbReference type="STRING" id="1194083.BN12_860008"/>
<dbReference type="OrthoDB" id="9777873at2"/>
<comment type="caution">
    <text evidence="11">The sequence shown here is derived from an EMBL/GenBank/DDBJ whole genome shotgun (WGS) entry which is preliminary data.</text>
</comment>
<evidence type="ECO:0000256" key="9">
    <source>
        <dbReference type="ARBA" id="ARBA00040345"/>
    </source>
</evidence>
<dbReference type="InterPro" id="IPR029044">
    <property type="entry name" value="Nucleotide-diphossugar_trans"/>
</dbReference>
<dbReference type="PANTHER" id="PTHR43646:SF2">
    <property type="entry name" value="GLYCOSYLTRANSFERASE 2-LIKE DOMAIN-CONTAINING PROTEIN"/>
    <property type="match status" value="1"/>
</dbReference>
<dbReference type="AlphaFoldDB" id="A0A077M8C3"/>
<keyword evidence="12" id="KW-1185">Reference proteome</keyword>
<evidence type="ECO:0000256" key="4">
    <source>
        <dbReference type="ARBA" id="ARBA00022679"/>
    </source>
</evidence>
<evidence type="ECO:0000256" key="7">
    <source>
        <dbReference type="ARBA" id="ARBA00037904"/>
    </source>
</evidence>
<evidence type="ECO:0000256" key="6">
    <source>
        <dbReference type="ARBA" id="ARBA00037281"/>
    </source>
</evidence>
<keyword evidence="3" id="KW-0328">Glycosyltransferase</keyword>
<dbReference type="GO" id="GO:0005886">
    <property type="term" value="C:plasma membrane"/>
    <property type="evidence" value="ECO:0007669"/>
    <property type="project" value="UniProtKB-SubCell"/>
</dbReference>
<keyword evidence="2" id="KW-1003">Cell membrane</keyword>
<evidence type="ECO:0000256" key="1">
    <source>
        <dbReference type="ARBA" id="ARBA00004236"/>
    </source>
</evidence>
<comment type="similarity">
    <text evidence="8">Belongs to the glycosyltransferase 2 family. CrtQ subfamily.</text>
</comment>
<dbReference type="PANTHER" id="PTHR43646">
    <property type="entry name" value="GLYCOSYLTRANSFERASE"/>
    <property type="match status" value="1"/>
</dbReference>
<name>A0A077M8C3_9MICO</name>
<dbReference type="SUPFAM" id="SSF53448">
    <property type="entry name" value="Nucleotide-diphospho-sugar transferases"/>
    <property type="match status" value="1"/>
</dbReference>
<feature type="domain" description="Glycosyltransferase 2-like" evidence="10">
    <location>
        <begin position="6"/>
        <end position="146"/>
    </location>
</feature>